<feature type="domain" description="GHMP kinase N-terminal" evidence="3">
    <location>
        <begin position="65"/>
        <end position="136"/>
    </location>
</feature>
<evidence type="ECO:0000259" key="3">
    <source>
        <dbReference type="Pfam" id="PF00288"/>
    </source>
</evidence>
<evidence type="ECO:0000313" key="6">
    <source>
        <dbReference type="Proteomes" id="UP000018542"/>
    </source>
</evidence>
<dbReference type="GO" id="GO:0005524">
    <property type="term" value="F:ATP binding"/>
    <property type="evidence" value="ECO:0007669"/>
    <property type="project" value="InterPro"/>
</dbReference>
<dbReference type="Gene3D" id="3.30.230.10">
    <property type="match status" value="1"/>
</dbReference>
<dbReference type="InterPro" id="IPR013750">
    <property type="entry name" value="GHMP_kinase_C_dom"/>
</dbReference>
<dbReference type="Pfam" id="PF08544">
    <property type="entry name" value="GHMP_kinases_C"/>
    <property type="match status" value="1"/>
</dbReference>
<dbReference type="PATRIC" id="fig|1029756.8.peg.2739"/>
<dbReference type="HOGENOM" id="CLU_061764_0_0_5"/>
<dbReference type="InterPro" id="IPR014721">
    <property type="entry name" value="Ribsml_uS5_D2-typ_fold_subgr"/>
</dbReference>
<dbReference type="SUPFAM" id="SSF54211">
    <property type="entry name" value="Ribosomal protein S5 domain 2-like"/>
    <property type="match status" value="1"/>
</dbReference>
<sequence length="326" mass="34104">MHDTKLAHGLSVSAPARLHLGFVDLNGSLGRRYGSIGLAVDEPKTEIRLSRSETMTAAGPEQDRVLTVLERCRQALGLSGRYRVDVLSAIPAHAGLGSGTQLALAIGAALMRLEGLSLSPQQLGDLAGRGARSAIGMAAFEAGGFIVDGGRGAIDQPPPVLIQMPFPEDWRVLLVFDRSAQGAHGDRETSAFAALPPFPETLADRLCRLVLMQLVPGLKEADIAAFGTALTQIQAIVGSHFAAAQGGSPWTSPAVGALLKRAAEQGATGIGQTSWGPTGFAFVPTQHVADRLYHSLVEDAKANGLEITIARGRNSGATIVDDRQTP</sequence>
<dbReference type="PANTHER" id="PTHR20861:SF6">
    <property type="entry name" value="BETA-RIBOFURANOSYLPHENOL 5'-PHOSPHATE SYNTHASE"/>
    <property type="match status" value="1"/>
</dbReference>
<keyword evidence="2" id="KW-0418">Kinase</keyword>
<protein>
    <submittedName>
        <fullName evidence="5">Beta-hydroxylase</fullName>
    </submittedName>
</protein>
<dbReference type="RefSeq" id="WP_023787960.1">
    <property type="nucleotide sequence ID" value="NC_022997.1"/>
</dbReference>
<keyword evidence="1" id="KW-0808">Transferase</keyword>
<evidence type="ECO:0000313" key="5">
    <source>
        <dbReference type="EMBL" id="AHB49142.1"/>
    </source>
</evidence>
<dbReference type="InterPro" id="IPR020568">
    <property type="entry name" value="Ribosomal_Su5_D2-typ_SF"/>
</dbReference>
<keyword evidence="6" id="KW-1185">Reference proteome</keyword>
<evidence type="ECO:0000256" key="2">
    <source>
        <dbReference type="ARBA" id="ARBA00022777"/>
    </source>
</evidence>
<evidence type="ECO:0000256" key="1">
    <source>
        <dbReference type="ARBA" id="ARBA00022679"/>
    </source>
</evidence>
<name>V5SF69_9HYPH</name>
<dbReference type="Proteomes" id="UP000018542">
    <property type="component" value="Chromosome"/>
</dbReference>
<dbReference type="InterPro" id="IPR006204">
    <property type="entry name" value="GHMP_kinase_N_dom"/>
</dbReference>
<dbReference type="KEGG" id="hni:W911_13160"/>
<dbReference type="EMBL" id="CP006912">
    <property type="protein sequence ID" value="AHB49142.1"/>
    <property type="molecule type" value="Genomic_DNA"/>
</dbReference>
<dbReference type="PIRSF" id="PIRSF004884">
    <property type="entry name" value="Sugar_kin_arch"/>
    <property type="match status" value="1"/>
</dbReference>
<dbReference type="GO" id="GO:0016301">
    <property type="term" value="F:kinase activity"/>
    <property type="evidence" value="ECO:0007669"/>
    <property type="project" value="UniProtKB-KW"/>
</dbReference>
<gene>
    <name evidence="5" type="ORF">W911_13160</name>
</gene>
<proteinExistence type="predicted"/>
<dbReference type="NCBIfam" id="TIGR00144">
    <property type="entry name" value="beta_RFAP_syn"/>
    <property type="match status" value="1"/>
</dbReference>
<organism evidence="5 6">
    <name type="scientific">Hyphomicrobium nitrativorans NL23</name>
    <dbReference type="NCBI Taxonomy" id="1029756"/>
    <lineage>
        <taxon>Bacteria</taxon>
        <taxon>Pseudomonadati</taxon>
        <taxon>Pseudomonadota</taxon>
        <taxon>Alphaproteobacteria</taxon>
        <taxon>Hyphomicrobiales</taxon>
        <taxon>Hyphomicrobiaceae</taxon>
        <taxon>Hyphomicrobium</taxon>
    </lineage>
</organism>
<dbReference type="AlphaFoldDB" id="V5SF69"/>
<feature type="domain" description="GHMP kinase C-terminal" evidence="4">
    <location>
        <begin position="215"/>
        <end position="297"/>
    </location>
</feature>
<dbReference type="InterPro" id="IPR004422">
    <property type="entry name" value="RFAP_synthase"/>
</dbReference>
<reference evidence="5 6" key="1">
    <citation type="journal article" date="2014" name="Genome Announc.">
        <title>Complete Genome Sequence of Hyphomicrobium nitrativorans Strain NL23, a Denitrifying Bacterium Isolated from Biofilm of a Methanol-Fed Denitrification System Treating Seawater at the Montreal Biodome.</title>
        <authorList>
            <person name="Martineau C."/>
            <person name="Villeneuve C."/>
            <person name="Mauffrey F."/>
            <person name="Villemur R."/>
        </authorList>
    </citation>
    <scope>NUCLEOTIDE SEQUENCE [LARGE SCALE GENOMIC DNA]</scope>
    <source>
        <strain evidence="5">NL23</strain>
    </source>
</reference>
<evidence type="ECO:0000259" key="4">
    <source>
        <dbReference type="Pfam" id="PF08544"/>
    </source>
</evidence>
<dbReference type="PANTHER" id="PTHR20861">
    <property type="entry name" value="HOMOSERINE/4-DIPHOSPHOCYTIDYL-2-C-METHYL-D-ERYTHRITOL KINASE"/>
    <property type="match status" value="1"/>
</dbReference>
<accession>V5SF69</accession>
<dbReference type="Pfam" id="PF00288">
    <property type="entry name" value="GHMP_kinases_N"/>
    <property type="match status" value="1"/>
</dbReference>
<dbReference type="STRING" id="1029756.W911_13160"/>